<keyword evidence="2" id="KW-1185">Reference proteome</keyword>
<sequence length="98" mass="11076">MRVNVSKIKAIMFKRGVGKTKCDIGVREDVIIIHIEDERVEQVKEFVYMSSTFTSEGKGDRYIERRVNAGNRANGALLAIMNSKSASQQHIWLFITGS</sequence>
<protein>
    <submittedName>
        <fullName evidence="1">Uncharacterized protein</fullName>
    </submittedName>
</protein>
<dbReference type="AlphaFoldDB" id="A0A4C1SDF5"/>
<evidence type="ECO:0000313" key="2">
    <source>
        <dbReference type="Proteomes" id="UP000299102"/>
    </source>
</evidence>
<comment type="caution">
    <text evidence="1">The sequence shown here is derived from an EMBL/GenBank/DDBJ whole genome shotgun (WGS) entry which is preliminary data.</text>
</comment>
<accession>A0A4C1SDF5</accession>
<dbReference type="EMBL" id="BGZK01000005">
    <property type="protein sequence ID" value="GBP00203.1"/>
    <property type="molecule type" value="Genomic_DNA"/>
</dbReference>
<dbReference type="Proteomes" id="UP000299102">
    <property type="component" value="Unassembled WGS sequence"/>
</dbReference>
<gene>
    <name evidence="1" type="ORF">EVAR_829_1</name>
</gene>
<organism evidence="1 2">
    <name type="scientific">Eumeta variegata</name>
    <name type="common">Bagworm moth</name>
    <name type="synonym">Eumeta japonica</name>
    <dbReference type="NCBI Taxonomy" id="151549"/>
    <lineage>
        <taxon>Eukaryota</taxon>
        <taxon>Metazoa</taxon>
        <taxon>Ecdysozoa</taxon>
        <taxon>Arthropoda</taxon>
        <taxon>Hexapoda</taxon>
        <taxon>Insecta</taxon>
        <taxon>Pterygota</taxon>
        <taxon>Neoptera</taxon>
        <taxon>Endopterygota</taxon>
        <taxon>Lepidoptera</taxon>
        <taxon>Glossata</taxon>
        <taxon>Ditrysia</taxon>
        <taxon>Tineoidea</taxon>
        <taxon>Psychidae</taxon>
        <taxon>Oiketicinae</taxon>
        <taxon>Eumeta</taxon>
    </lineage>
</organism>
<proteinExistence type="predicted"/>
<dbReference type="OrthoDB" id="425681at2759"/>
<name>A0A4C1SDF5_EUMVA</name>
<evidence type="ECO:0000313" key="1">
    <source>
        <dbReference type="EMBL" id="GBP00203.1"/>
    </source>
</evidence>
<reference evidence="1 2" key="1">
    <citation type="journal article" date="2019" name="Commun. Biol.">
        <title>The bagworm genome reveals a unique fibroin gene that provides high tensile strength.</title>
        <authorList>
            <person name="Kono N."/>
            <person name="Nakamura H."/>
            <person name="Ohtoshi R."/>
            <person name="Tomita M."/>
            <person name="Numata K."/>
            <person name="Arakawa K."/>
        </authorList>
    </citation>
    <scope>NUCLEOTIDE SEQUENCE [LARGE SCALE GENOMIC DNA]</scope>
</reference>